<dbReference type="Proteomes" id="UP000799118">
    <property type="component" value="Unassembled WGS sequence"/>
</dbReference>
<dbReference type="OrthoDB" id="3263231at2759"/>
<dbReference type="GO" id="GO:0071944">
    <property type="term" value="C:cell periphery"/>
    <property type="evidence" value="ECO:0007669"/>
    <property type="project" value="UniProtKB-ARBA"/>
</dbReference>
<feature type="transmembrane region" description="Helical" evidence="6">
    <location>
        <begin position="170"/>
        <end position="193"/>
    </location>
</feature>
<feature type="compositionally biased region" description="Low complexity" evidence="5">
    <location>
        <begin position="333"/>
        <end position="355"/>
    </location>
</feature>
<feature type="compositionally biased region" description="Polar residues" evidence="5">
    <location>
        <begin position="450"/>
        <end position="465"/>
    </location>
</feature>
<dbReference type="PANTHER" id="PTHR15549:SF26">
    <property type="entry name" value="AXIAL BUDDING PATTERN PROTEIN 2-RELATED"/>
    <property type="match status" value="1"/>
</dbReference>
<protein>
    <recommendedName>
        <fullName evidence="9">REJ domain-containing protein</fullName>
    </recommendedName>
</protein>
<organism evidence="7 8">
    <name type="scientific">Gymnopus androsaceus JB14</name>
    <dbReference type="NCBI Taxonomy" id="1447944"/>
    <lineage>
        <taxon>Eukaryota</taxon>
        <taxon>Fungi</taxon>
        <taxon>Dikarya</taxon>
        <taxon>Basidiomycota</taxon>
        <taxon>Agaricomycotina</taxon>
        <taxon>Agaricomycetes</taxon>
        <taxon>Agaricomycetidae</taxon>
        <taxon>Agaricales</taxon>
        <taxon>Marasmiineae</taxon>
        <taxon>Omphalotaceae</taxon>
        <taxon>Gymnopus</taxon>
    </lineage>
</organism>
<keyword evidence="3 6" id="KW-1133">Transmembrane helix</keyword>
<evidence type="ECO:0000256" key="1">
    <source>
        <dbReference type="ARBA" id="ARBA00004167"/>
    </source>
</evidence>
<keyword evidence="8" id="KW-1185">Reference proteome</keyword>
<evidence type="ECO:0000256" key="3">
    <source>
        <dbReference type="ARBA" id="ARBA00022989"/>
    </source>
</evidence>
<evidence type="ECO:0008006" key="9">
    <source>
        <dbReference type="Google" id="ProtNLM"/>
    </source>
</evidence>
<dbReference type="Gene3D" id="1.20.5.510">
    <property type="entry name" value="Single helix bin"/>
    <property type="match status" value="1"/>
</dbReference>
<dbReference type="AlphaFoldDB" id="A0A6A4HBM1"/>
<dbReference type="PANTHER" id="PTHR15549">
    <property type="entry name" value="PAIRED IMMUNOGLOBULIN-LIKE TYPE 2 RECEPTOR"/>
    <property type="match status" value="1"/>
</dbReference>
<feature type="compositionally biased region" description="Low complexity" evidence="5">
    <location>
        <begin position="388"/>
        <end position="397"/>
    </location>
</feature>
<dbReference type="GO" id="GO:0016020">
    <property type="term" value="C:membrane"/>
    <property type="evidence" value="ECO:0007669"/>
    <property type="project" value="UniProtKB-SubCell"/>
</dbReference>
<name>A0A6A4HBM1_9AGAR</name>
<evidence type="ECO:0000256" key="4">
    <source>
        <dbReference type="ARBA" id="ARBA00023136"/>
    </source>
</evidence>
<proteinExistence type="predicted"/>
<accession>A0A6A4HBM1</accession>
<keyword evidence="2 6" id="KW-0812">Transmembrane</keyword>
<gene>
    <name evidence="7" type="ORF">BT96DRAFT_997944</name>
</gene>
<feature type="region of interest" description="Disordered" evidence="5">
    <location>
        <begin position="333"/>
        <end position="486"/>
    </location>
</feature>
<evidence type="ECO:0000256" key="6">
    <source>
        <dbReference type="SAM" id="Phobius"/>
    </source>
</evidence>
<dbReference type="EMBL" id="ML769538">
    <property type="protein sequence ID" value="KAE9395048.1"/>
    <property type="molecule type" value="Genomic_DNA"/>
</dbReference>
<feature type="compositionally biased region" description="Low complexity" evidence="5">
    <location>
        <begin position="70"/>
        <end position="99"/>
    </location>
</feature>
<evidence type="ECO:0000256" key="5">
    <source>
        <dbReference type="SAM" id="MobiDB-lite"/>
    </source>
</evidence>
<feature type="region of interest" description="Disordered" evidence="5">
    <location>
        <begin position="58"/>
        <end position="99"/>
    </location>
</feature>
<feature type="region of interest" description="Disordered" evidence="5">
    <location>
        <begin position="527"/>
        <end position="559"/>
    </location>
</feature>
<sequence length="559" mass="56711">MASILSAAVSGLTAGADSTSAASSSSSSFYHYYVVDHFYEVQAPRARARARLRLQPQLHPVQPHLPPPTTSTTSSSSSDTSTTGSSSSTGSSISSSGLSSSTSAISTLSSTLTAPLTTSVQATVTSTGVNGAVITTVIETESVLSAGSVVTATSSASNNSVSSSSSHTGAIVGGVLGGVGGLIVILGILFFVLRRAQRKRELDEAFDGNFDPDRIVRAGGVGLGNSGGVRDSIADGSDTGGYAYAGGEKAKMKKQAKRASRGASMAFDKGTLPDIPVEGGHHLPEMQQLMPPRNNLLDEEGMDDDDGMGGRLNGTSIGGGIVTPYTLYNSNPSTVPSSPAASSSFHTPSHHSTFPLINTSSSDGHIGAGMTPARAAKEREAFGGRPPSMAMSSASMSGHGHPNPAYGPSPYAGYAPRPPSTTGSLLYGMGGSPPGTPPPQTPSFYPNPSGRSTSPGAPSAYASSTPVPPAQGRRYSSGPQAIGGGGLAVMNPDSTTPTIAPSMKSPQGHSTSVPREVLVHQDGGRVPVNLMDEDAGPEEIPPTYDSLKVAGRARPVEKA</sequence>
<dbReference type="InterPro" id="IPR051694">
    <property type="entry name" value="Immunoregulatory_rcpt-like"/>
</dbReference>
<evidence type="ECO:0000313" key="7">
    <source>
        <dbReference type="EMBL" id="KAE9395048.1"/>
    </source>
</evidence>
<evidence type="ECO:0000313" key="8">
    <source>
        <dbReference type="Proteomes" id="UP000799118"/>
    </source>
</evidence>
<comment type="subcellular location">
    <subcellularLocation>
        <location evidence="1">Membrane</location>
        <topology evidence="1">Single-pass membrane protein</topology>
    </subcellularLocation>
</comment>
<evidence type="ECO:0000256" key="2">
    <source>
        <dbReference type="ARBA" id="ARBA00022692"/>
    </source>
</evidence>
<keyword evidence="4 6" id="KW-0472">Membrane</keyword>
<reference evidence="7" key="1">
    <citation type="journal article" date="2019" name="Environ. Microbiol.">
        <title>Fungal ecological strategies reflected in gene transcription - a case study of two litter decomposers.</title>
        <authorList>
            <person name="Barbi F."/>
            <person name="Kohler A."/>
            <person name="Barry K."/>
            <person name="Baskaran P."/>
            <person name="Daum C."/>
            <person name="Fauchery L."/>
            <person name="Ihrmark K."/>
            <person name="Kuo A."/>
            <person name="LaButti K."/>
            <person name="Lipzen A."/>
            <person name="Morin E."/>
            <person name="Grigoriev I.V."/>
            <person name="Henrissat B."/>
            <person name="Lindahl B."/>
            <person name="Martin F."/>
        </authorList>
    </citation>
    <scope>NUCLEOTIDE SEQUENCE</scope>
    <source>
        <strain evidence="7">JB14</strain>
    </source>
</reference>